<gene>
    <name evidence="1" type="ORF">LY28_00701</name>
</gene>
<sequence length="48" mass="5302">MKKYVSPRIELVHLRTEERMAGSICTGACPENVVYNGITYYALAGPAK</sequence>
<organism evidence="1 2">
    <name type="scientific">Ruminiclostridium sufflavum DSM 19573</name>
    <dbReference type="NCBI Taxonomy" id="1121337"/>
    <lineage>
        <taxon>Bacteria</taxon>
        <taxon>Bacillati</taxon>
        <taxon>Bacillota</taxon>
        <taxon>Clostridia</taxon>
        <taxon>Eubacteriales</taxon>
        <taxon>Oscillospiraceae</taxon>
        <taxon>Ruminiclostridium</taxon>
    </lineage>
</organism>
<protein>
    <submittedName>
        <fullName evidence="1">Uncharacterized protein</fullName>
    </submittedName>
</protein>
<evidence type="ECO:0000313" key="2">
    <source>
        <dbReference type="Proteomes" id="UP000248132"/>
    </source>
</evidence>
<proteinExistence type="predicted"/>
<dbReference type="RefSeq" id="WP_165835479.1">
    <property type="nucleotide sequence ID" value="NZ_QKMR01000003.1"/>
</dbReference>
<dbReference type="EMBL" id="QKMR01000003">
    <property type="protein sequence ID" value="PYG89482.1"/>
    <property type="molecule type" value="Genomic_DNA"/>
</dbReference>
<dbReference type="Proteomes" id="UP000248132">
    <property type="component" value="Unassembled WGS sequence"/>
</dbReference>
<reference evidence="1 2" key="1">
    <citation type="submission" date="2018-06" db="EMBL/GenBank/DDBJ databases">
        <title>Genomic Encyclopedia of Type Strains, Phase I: the one thousand microbial genomes (KMG-I) project.</title>
        <authorList>
            <person name="Kyrpides N."/>
        </authorList>
    </citation>
    <scope>NUCLEOTIDE SEQUENCE [LARGE SCALE GENOMIC DNA]</scope>
    <source>
        <strain evidence="1 2">DSM 19573</strain>
    </source>
</reference>
<evidence type="ECO:0000313" key="1">
    <source>
        <dbReference type="EMBL" id="PYG89482.1"/>
    </source>
</evidence>
<keyword evidence="2" id="KW-1185">Reference proteome</keyword>
<name>A0A318XNA5_9FIRM</name>
<accession>A0A318XNA5</accession>
<comment type="caution">
    <text evidence="1">The sequence shown here is derived from an EMBL/GenBank/DDBJ whole genome shotgun (WGS) entry which is preliminary data.</text>
</comment>
<dbReference type="AlphaFoldDB" id="A0A318XNA5"/>